<feature type="transmembrane region" description="Helical" evidence="6">
    <location>
        <begin position="323"/>
        <end position="344"/>
    </location>
</feature>
<feature type="transmembrane region" description="Helical" evidence="6">
    <location>
        <begin position="148"/>
        <end position="164"/>
    </location>
</feature>
<feature type="transmembrane region" description="Helical" evidence="6">
    <location>
        <begin position="125"/>
        <end position="142"/>
    </location>
</feature>
<comment type="subcellular location">
    <subcellularLocation>
        <location evidence="1">Membrane</location>
        <topology evidence="1">Multi-pass membrane protein</topology>
    </subcellularLocation>
</comment>
<evidence type="ECO:0000256" key="2">
    <source>
        <dbReference type="ARBA" id="ARBA00022692"/>
    </source>
</evidence>
<gene>
    <name evidence="7" type="ORF">A2690_02370</name>
</gene>
<feature type="transmembrane region" description="Helical" evidence="6">
    <location>
        <begin position="7"/>
        <end position="25"/>
    </location>
</feature>
<reference evidence="7 8" key="1">
    <citation type="journal article" date="2016" name="Nat. Commun.">
        <title>Thousands of microbial genomes shed light on interconnected biogeochemical processes in an aquifer system.</title>
        <authorList>
            <person name="Anantharaman K."/>
            <person name="Brown C.T."/>
            <person name="Hug L.A."/>
            <person name="Sharon I."/>
            <person name="Castelle C.J."/>
            <person name="Probst A.J."/>
            <person name="Thomas B.C."/>
            <person name="Singh A."/>
            <person name="Wilkins M.J."/>
            <person name="Karaoz U."/>
            <person name="Brodie E.L."/>
            <person name="Williams K.H."/>
            <person name="Hubbard S.S."/>
            <person name="Banfield J.F."/>
        </authorList>
    </citation>
    <scope>NUCLEOTIDE SEQUENCE [LARGE SCALE GENOMIC DNA]</scope>
</reference>
<evidence type="ECO:0000313" key="7">
    <source>
        <dbReference type="EMBL" id="OGK16994.1"/>
    </source>
</evidence>
<keyword evidence="2 6" id="KW-0812">Transmembrane</keyword>
<evidence type="ECO:0000256" key="6">
    <source>
        <dbReference type="SAM" id="Phobius"/>
    </source>
</evidence>
<evidence type="ECO:0000256" key="1">
    <source>
        <dbReference type="ARBA" id="ARBA00004141"/>
    </source>
</evidence>
<evidence type="ECO:0000256" key="3">
    <source>
        <dbReference type="ARBA" id="ARBA00022960"/>
    </source>
</evidence>
<dbReference type="EMBL" id="MFZF01000007">
    <property type="protein sequence ID" value="OGK16994.1"/>
    <property type="molecule type" value="Genomic_DNA"/>
</dbReference>
<proteinExistence type="predicted"/>
<dbReference type="PROSITE" id="PS00428">
    <property type="entry name" value="FTSW_RODA_SPOVE"/>
    <property type="match status" value="1"/>
</dbReference>
<dbReference type="GO" id="GO:0015648">
    <property type="term" value="F:lipid-linked peptidoglycan transporter activity"/>
    <property type="evidence" value="ECO:0007669"/>
    <property type="project" value="TreeGrafter"/>
</dbReference>
<feature type="transmembrane region" description="Helical" evidence="6">
    <location>
        <begin position="169"/>
        <end position="187"/>
    </location>
</feature>
<dbReference type="PANTHER" id="PTHR30474:SF1">
    <property type="entry name" value="PEPTIDOGLYCAN GLYCOSYLTRANSFERASE MRDB"/>
    <property type="match status" value="1"/>
</dbReference>
<organism evidence="7 8">
    <name type="scientific">Candidatus Roizmanbacteria bacterium RIFCSPHIGHO2_01_FULL_39_12b</name>
    <dbReference type="NCBI Taxonomy" id="1802030"/>
    <lineage>
        <taxon>Bacteria</taxon>
        <taxon>Candidatus Roizmaniibacteriota</taxon>
    </lineage>
</organism>
<keyword evidence="4 6" id="KW-1133">Transmembrane helix</keyword>
<dbReference type="Pfam" id="PF01098">
    <property type="entry name" value="FTSW_RODA_SPOVE"/>
    <property type="match status" value="1"/>
</dbReference>
<dbReference type="GO" id="GO:0032153">
    <property type="term" value="C:cell division site"/>
    <property type="evidence" value="ECO:0007669"/>
    <property type="project" value="TreeGrafter"/>
</dbReference>
<dbReference type="Proteomes" id="UP000178372">
    <property type="component" value="Unassembled WGS sequence"/>
</dbReference>
<feature type="transmembrane region" description="Helical" evidence="6">
    <location>
        <begin position="31"/>
        <end position="49"/>
    </location>
</feature>
<protein>
    <recommendedName>
        <fullName evidence="9">Rod shape-determining protein RodA</fullName>
    </recommendedName>
</protein>
<dbReference type="GO" id="GO:0008360">
    <property type="term" value="P:regulation of cell shape"/>
    <property type="evidence" value="ECO:0007669"/>
    <property type="project" value="UniProtKB-KW"/>
</dbReference>
<dbReference type="AlphaFoldDB" id="A0A1F7GDQ7"/>
<accession>A0A1F7GDQ7</accession>
<keyword evidence="3" id="KW-0133">Cell shape</keyword>
<dbReference type="InterPro" id="IPR018365">
    <property type="entry name" value="Cell_cycle_FtsW-rel_CS"/>
</dbReference>
<sequence length="345" mass="38461">MKKLDKWILLSLTVLTSFGLFNLFGIRPDLVLQQCAFFIAGVLLFGIFYKLGPGLVRSNVVLIYLIMTSLLIFVSFISPAVRGSSRWIDLYFFKLQPSEFFRPFFLGLLAHVFARKRKEHSSQEFFGAIALSILPIALIIHQPDLGNAILYMIIVLSIFYYVGITAKFFAGLIIAELAMLPIVWQLLHNYQRLRIISFLNPQMDPQGVSYNLLQSIIAIGSGRLWGKGLGLGTQSRFQFLPEFHTDFAYASLVEQFGFLGGVLVLICFAIIIFRLVKHALEKKDNLYSFLFLLGSATILFASVVVNIGMNMGVLPVTGVALPFISYGGSSVLSTFILLGMAMGLL</sequence>
<dbReference type="GO" id="GO:0005886">
    <property type="term" value="C:plasma membrane"/>
    <property type="evidence" value="ECO:0007669"/>
    <property type="project" value="TreeGrafter"/>
</dbReference>
<keyword evidence="5 6" id="KW-0472">Membrane</keyword>
<feature type="transmembrane region" description="Helical" evidence="6">
    <location>
        <begin position="256"/>
        <end position="276"/>
    </location>
</feature>
<evidence type="ECO:0000313" key="8">
    <source>
        <dbReference type="Proteomes" id="UP000178372"/>
    </source>
</evidence>
<dbReference type="PANTHER" id="PTHR30474">
    <property type="entry name" value="CELL CYCLE PROTEIN"/>
    <property type="match status" value="1"/>
</dbReference>
<name>A0A1F7GDQ7_9BACT</name>
<evidence type="ECO:0008006" key="9">
    <source>
        <dbReference type="Google" id="ProtNLM"/>
    </source>
</evidence>
<dbReference type="InterPro" id="IPR001182">
    <property type="entry name" value="FtsW/RodA"/>
</dbReference>
<feature type="transmembrane region" description="Helical" evidence="6">
    <location>
        <begin position="61"/>
        <end position="81"/>
    </location>
</feature>
<dbReference type="GO" id="GO:0051301">
    <property type="term" value="P:cell division"/>
    <property type="evidence" value="ECO:0007669"/>
    <property type="project" value="InterPro"/>
</dbReference>
<evidence type="ECO:0000256" key="5">
    <source>
        <dbReference type="ARBA" id="ARBA00023136"/>
    </source>
</evidence>
<evidence type="ECO:0000256" key="4">
    <source>
        <dbReference type="ARBA" id="ARBA00022989"/>
    </source>
</evidence>
<feature type="transmembrane region" description="Helical" evidence="6">
    <location>
        <begin position="93"/>
        <end position="113"/>
    </location>
</feature>
<feature type="transmembrane region" description="Helical" evidence="6">
    <location>
        <begin position="288"/>
        <end position="311"/>
    </location>
</feature>
<comment type="caution">
    <text evidence="7">The sequence shown here is derived from an EMBL/GenBank/DDBJ whole genome shotgun (WGS) entry which is preliminary data.</text>
</comment>